<evidence type="ECO:0000256" key="1">
    <source>
        <dbReference type="SAM" id="MobiDB-lite"/>
    </source>
</evidence>
<keyword evidence="3" id="KW-1185">Reference proteome</keyword>
<evidence type="ECO:0000313" key="3">
    <source>
        <dbReference type="Proteomes" id="UP000295075"/>
    </source>
</evidence>
<reference evidence="2 3" key="1">
    <citation type="submission" date="2019-03" db="EMBL/GenBank/DDBJ databases">
        <title>Draft genome sequences of novel Actinobacteria.</title>
        <authorList>
            <person name="Sahin N."/>
            <person name="Ay H."/>
            <person name="Saygin H."/>
        </authorList>
    </citation>
    <scope>NUCLEOTIDE SEQUENCE [LARGE SCALE GENOMIC DNA]</scope>
    <source>
        <strain evidence="2 3">JCM 30547</strain>
    </source>
</reference>
<sequence>MALFTDEETAAQKRAVESYVKSHGRPPTQAQVFEILGWDYQAFKRDFEGANSDPDPLKWSWRHRKLR</sequence>
<gene>
    <name evidence="2" type="ORF">E1261_38535</name>
</gene>
<accession>A0A4R4P2T8</accession>
<dbReference type="EMBL" id="SMKA01000302">
    <property type="protein sequence ID" value="TDC16621.1"/>
    <property type="molecule type" value="Genomic_DNA"/>
</dbReference>
<dbReference type="AlphaFoldDB" id="A0A4R4P2T8"/>
<name>A0A4R4P2T8_9ACTN</name>
<dbReference type="Proteomes" id="UP000295075">
    <property type="component" value="Unassembled WGS sequence"/>
</dbReference>
<evidence type="ECO:0000313" key="2">
    <source>
        <dbReference type="EMBL" id="TDC16621.1"/>
    </source>
</evidence>
<dbReference type="RefSeq" id="WP_132414697.1">
    <property type="nucleotide sequence ID" value="NZ_SMKA01000302.1"/>
</dbReference>
<dbReference type="OrthoDB" id="7067800at2"/>
<protein>
    <submittedName>
        <fullName evidence="2">Uncharacterized protein</fullName>
    </submittedName>
</protein>
<feature type="region of interest" description="Disordered" evidence="1">
    <location>
        <begin position="48"/>
        <end position="67"/>
    </location>
</feature>
<proteinExistence type="predicted"/>
<organism evidence="2 3">
    <name type="scientific">Kribbella albertanoniae</name>
    <dbReference type="NCBI Taxonomy" id="1266829"/>
    <lineage>
        <taxon>Bacteria</taxon>
        <taxon>Bacillati</taxon>
        <taxon>Actinomycetota</taxon>
        <taxon>Actinomycetes</taxon>
        <taxon>Propionibacteriales</taxon>
        <taxon>Kribbellaceae</taxon>
        <taxon>Kribbella</taxon>
    </lineage>
</organism>
<comment type="caution">
    <text evidence="2">The sequence shown here is derived from an EMBL/GenBank/DDBJ whole genome shotgun (WGS) entry which is preliminary data.</text>
</comment>